<organism evidence="12 13">
    <name type="scientific">Periophthalmus magnuspinnatus</name>
    <dbReference type="NCBI Taxonomy" id="409849"/>
    <lineage>
        <taxon>Eukaryota</taxon>
        <taxon>Metazoa</taxon>
        <taxon>Chordata</taxon>
        <taxon>Craniata</taxon>
        <taxon>Vertebrata</taxon>
        <taxon>Euteleostomi</taxon>
        <taxon>Actinopterygii</taxon>
        <taxon>Neopterygii</taxon>
        <taxon>Teleostei</taxon>
        <taxon>Neoteleostei</taxon>
        <taxon>Acanthomorphata</taxon>
        <taxon>Gobiaria</taxon>
        <taxon>Gobiiformes</taxon>
        <taxon>Gobioidei</taxon>
        <taxon>Gobiidae</taxon>
        <taxon>Oxudercinae</taxon>
        <taxon>Periophthalmus</taxon>
    </lineage>
</organism>
<comment type="similarity">
    <text evidence="9">Belongs to the G-protein coupled receptor 1 family.</text>
</comment>
<evidence type="ECO:0000313" key="12">
    <source>
        <dbReference type="Ensembl" id="ENSPMGP00000001200.1"/>
    </source>
</evidence>
<evidence type="ECO:0000256" key="8">
    <source>
        <dbReference type="ARBA" id="ARBA00023224"/>
    </source>
</evidence>
<evidence type="ECO:0000256" key="4">
    <source>
        <dbReference type="ARBA" id="ARBA00022989"/>
    </source>
</evidence>
<keyword evidence="3 9" id="KW-0812">Transmembrane</keyword>
<reference evidence="12" key="2">
    <citation type="submission" date="2025-09" db="UniProtKB">
        <authorList>
            <consortium name="Ensembl"/>
        </authorList>
    </citation>
    <scope>IDENTIFICATION</scope>
</reference>
<keyword evidence="7 9" id="KW-0675">Receptor</keyword>
<dbReference type="STRING" id="409849.ENSPMGP00000001200"/>
<evidence type="ECO:0000256" key="2">
    <source>
        <dbReference type="ARBA" id="ARBA00022475"/>
    </source>
</evidence>
<feature type="transmembrane region" description="Helical" evidence="10">
    <location>
        <begin position="188"/>
        <end position="208"/>
    </location>
</feature>
<dbReference type="PANTHER" id="PTHR24249:SF381">
    <property type="entry name" value="TRACE AMINE ASSOCIATED RECEPTOR 19P-RELATED"/>
    <property type="match status" value="1"/>
</dbReference>
<dbReference type="Pfam" id="PF00001">
    <property type="entry name" value="7tm_1"/>
    <property type="match status" value="1"/>
</dbReference>
<dbReference type="AlphaFoldDB" id="A0A3B3Z9C3"/>
<evidence type="ECO:0000256" key="3">
    <source>
        <dbReference type="ARBA" id="ARBA00022692"/>
    </source>
</evidence>
<dbReference type="GO" id="GO:0005886">
    <property type="term" value="C:plasma membrane"/>
    <property type="evidence" value="ECO:0007669"/>
    <property type="project" value="UniProtKB-SubCell"/>
</dbReference>
<dbReference type="PROSITE" id="PS00237">
    <property type="entry name" value="G_PROTEIN_RECEP_F1_1"/>
    <property type="match status" value="1"/>
</dbReference>
<dbReference type="SUPFAM" id="SSF81321">
    <property type="entry name" value="Family A G protein-coupled receptor-like"/>
    <property type="match status" value="1"/>
</dbReference>
<protein>
    <recommendedName>
        <fullName evidence="11">G-protein coupled receptors family 1 profile domain-containing protein</fullName>
    </recommendedName>
</protein>
<dbReference type="PRINTS" id="PR00237">
    <property type="entry name" value="GPCRRHODOPSN"/>
</dbReference>
<dbReference type="PROSITE" id="PS50262">
    <property type="entry name" value="G_PROTEIN_RECEP_F1_2"/>
    <property type="match status" value="1"/>
</dbReference>
<evidence type="ECO:0000256" key="6">
    <source>
        <dbReference type="ARBA" id="ARBA00023136"/>
    </source>
</evidence>
<proteinExistence type="inferred from homology"/>
<dbReference type="InterPro" id="IPR017452">
    <property type="entry name" value="GPCR_Rhodpsn_7TM"/>
</dbReference>
<sequence length="321" mass="36728">MDGHSLCFPHLLNSSCRKSQSHSFHVYFVYALLTLISLFTTILNLLVIISIAHFRQLHSSTNLILLSLAVSDFLIGLVVIPIHGLMWRTCWFFGDILCALYYLLPSSLTTSSVETVVLISVDRYLAIIDPLHYQIRMTDKVVNRSISLCWLYAFIYAIFISFDNLQNPGKYKSCDGECMVHFSKEADIIFVFVIPVIIIIVLYMRVFVVAMSQARIMRSHVTTVTCKASKNTEIKAARNLGIVVIVYLMCYCPYYCVAYSGVNLLFLGAPIEMVMLFLMLFNSCLNPLIYAMLYPWFRKTIELIVTLKILRSGSRDFMIYT</sequence>
<feature type="domain" description="G-protein coupled receptors family 1 profile" evidence="11">
    <location>
        <begin position="43"/>
        <end position="290"/>
    </location>
</feature>
<feature type="transmembrane region" description="Helical" evidence="10">
    <location>
        <begin position="27"/>
        <end position="51"/>
    </location>
</feature>
<dbReference type="InterPro" id="IPR000276">
    <property type="entry name" value="GPCR_Rhodpsn"/>
</dbReference>
<dbReference type="InterPro" id="IPR050569">
    <property type="entry name" value="TAAR"/>
</dbReference>
<evidence type="ECO:0000259" key="11">
    <source>
        <dbReference type="PROSITE" id="PS50262"/>
    </source>
</evidence>
<feature type="transmembrane region" description="Helical" evidence="10">
    <location>
        <begin position="240"/>
        <end position="262"/>
    </location>
</feature>
<evidence type="ECO:0000313" key="13">
    <source>
        <dbReference type="Proteomes" id="UP000261520"/>
    </source>
</evidence>
<dbReference type="Gene3D" id="1.20.1070.10">
    <property type="entry name" value="Rhodopsin 7-helix transmembrane proteins"/>
    <property type="match status" value="1"/>
</dbReference>
<evidence type="ECO:0000256" key="10">
    <source>
        <dbReference type="SAM" id="Phobius"/>
    </source>
</evidence>
<feature type="transmembrane region" description="Helical" evidence="10">
    <location>
        <begin position="141"/>
        <end position="162"/>
    </location>
</feature>
<feature type="transmembrane region" description="Helical" evidence="10">
    <location>
        <begin position="274"/>
        <end position="297"/>
    </location>
</feature>
<feature type="transmembrane region" description="Helical" evidence="10">
    <location>
        <begin position="99"/>
        <end position="121"/>
    </location>
</feature>
<keyword evidence="2" id="KW-1003">Cell membrane</keyword>
<reference evidence="12" key="1">
    <citation type="submission" date="2025-08" db="UniProtKB">
        <authorList>
            <consortium name="Ensembl"/>
        </authorList>
    </citation>
    <scope>IDENTIFICATION</scope>
</reference>
<dbReference type="Ensembl" id="ENSPMGT00000001269.1">
    <property type="protein sequence ID" value="ENSPMGP00000001200.1"/>
    <property type="gene ID" value="ENSPMGG00000001082.1"/>
</dbReference>
<feature type="transmembrane region" description="Helical" evidence="10">
    <location>
        <begin position="63"/>
        <end position="87"/>
    </location>
</feature>
<evidence type="ECO:0000256" key="5">
    <source>
        <dbReference type="ARBA" id="ARBA00023040"/>
    </source>
</evidence>
<dbReference type="Proteomes" id="UP000261520">
    <property type="component" value="Unplaced"/>
</dbReference>
<dbReference type="PANTHER" id="PTHR24249">
    <property type="entry name" value="HISTAMINE RECEPTOR-RELATED G-PROTEIN COUPLED RECEPTOR"/>
    <property type="match status" value="1"/>
</dbReference>
<keyword evidence="6 10" id="KW-0472">Membrane</keyword>
<keyword evidence="5 9" id="KW-0297">G-protein coupled receptor</keyword>
<keyword evidence="8 9" id="KW-0807">Transducer</keyword>
<keyword evidence="13" id="KW-1185">Reference proteome</keyword>
<keyword evidence="4 10" id="KW-1133">Transmembrane helix</keyword>
<evidence type="ECO:0000256" key="7">
    <source>
        <dbReference type="ARBA" id="ARBA00023170"/>
    </source>
</evidence>
<accession>A0A3B3Z9C3</accession>
<dbReference type="GO" id="GO:0001594">
    <property type="term" value="F:trace-amine receptor activity"/>
    <property type="evidence" value="ECO:0007669"/>
    <property type="project" value="TreeGrafter"/>
</dbReference>
<comment type="subcellular location">
    <subcellularLocation>
        <location evidence="1">Cell membrane</location>
        <topology evidence="1">Multi-pass membrane protein</topology>
    </subcellularLocation>
</comment>
<evidence type="ECO:0000256" key="1">
    <source>
        <dbReference type="ARBA" id="ARBA00004651"/>
    </source>
</evidence>
<evidence type="ECO:0000256" key="9">
    <source>
        <dbReference type="RuleBase" id="RU000688"/>
    </source>
</evidence>
<name>A0A3B3Z9C3_9GOBI</name>